<dbReference type="SUPFAM" id="SSF52540">
    <property type="entry name" value="P-loop containing nucleoside triphosphate hydrolases"/>
    <property type="match status" value="1"/>
</dbReference>
<proteinExistence type="predicted"/>
<dbReference type="AlphaFoldDB" id="A0AA48M0F9"/>
<dbReference type="Gene3D" id="3.40.50.300">
    <property type="entry name" value="P-loop containing nucleotide triphosphate hydrolases"/>
    <property type="match status" value="1"/>
</dbReference>
<organism evidence="1">
    <name type="scientific">freshwater sediment metagenome</name>
    <dbReference type="NCBI Taxonomy" id="556182"/>
    <lineage>
        <taxon>unclassified sequences</taxon>
        <taxon>metagenomes</taxon>
        <taxon>ecological metagenomes</taxon>
    </lineage>
</organism>
<evidence type="ECO:0000313" key="1">
    <source>
        <dbReference type="EMBL" id="CAJ0852043.1"/>
    </source>
</evidence>
<gene>
    <name evidence="1" type="ORF">AMST5_00507</name>
</gene>
<name>A0AA48M0F9_9ZZZZ</name>
<sequence length="227" mass="24907">MSLRGIVKSMLDNLTTATTDVARTNTGCWVLRPAALPAEATMVVTGLGRSGTTMIARVLSELGIFIGASLARRTSEDLDVKKYVKAGDEAGFECFCRLRDAEHPVWGFKNPGFRDHLPLWEKHVRNPRVIFVFRDILAVAQRNHLALNMDLQEALGLAARSYVKALKRLEESQCPALLLSYEKCLADPEFAVARIAEYCGAPLDPERAGAAKAVIKNGDARYFAADA</sequence>
<accession>A0AA48M0F9</accession>
<reference evidence="1" key="1">
    <citation type="submission" date="2023-07" db="EMBL/GenBank/DDBJ databases">
        <authorList>
            <person name="Pelsma A.J. K."/>
        </authorList>
    </citation>
    <scope>NUCLEOTIDE SEQUENCE</scope>
</reference>
<protein>
    <recommendedName>
        <fullName evidence="2">Sulfotransferase domain-containing protein</fullName>
    </recommendedName>
</protein>
<dbReference type="Pfam" id="PF13469">
    <property type="entry name" value="Sulfotransfer_3"/>
    <property type="match status" value="1"/>
</dbReference>
<dbReference type="InterPro" id="IPR027417">
    <property type="entry name" value="P-loop_NTPase"/>
</dbReference>
<evidence type="ECO:0008006" key="2">
    <source>
        <dbReference type="Google" id="ProtNLM"/>
    </source>
</evidence>
<dbReference type="EMBL" id="OY288114">
    <property type="protein sequence ID" value="CAJ0852043.1"/>
    <property type="molecule type" value="Genomic_DNA"/>
</dbReference>